<dbReference type="RefSeq" id="WP_119594750.1">
    <property type="nucleotide sequence ID" value="NZ_QXFM01000141.1"/>
</dbReference>
<protein>
    <recommendedName>
        <fullName evidence="2">protein-tyrosine-phosphatase</fullName>
        <ecNumber evidence="2">3.1.3.48</ecNumber>
    </recommendedName>
</protein>
<keyword evidence="3" id="KW-0378">Hydrolase</keyword>
<feature type="active site" description="Proton donor" evidence="5">
    <location>
        <position position="126"/>
    </location>
</feature>
<reference evidence="7 8" key="1">
    <citation type="submission" date="2018-08" db="EMBL/GenBank/DDBJ databases">
        <title>Erythrobacter zhengii sp.nov., a bacterium isolated from deep-sea sediment.</title>
        <authorList>
            <person name="Fang C."/>
            <person name="Wu Y.-H."/>
            <person name="Sun C."/>
            <person name="Wang H."/>
            <person name="Cheng H."/>
            <person name="Meng F.-X."/>
            <person name="Wang C.-S."/>
            <person name="Xu X.-W."/>
        </authorList>
    </citation>
    <scope>NUCLEOTIDE SEQUENCE [LARGE SCALE GENOMIC DNA]</scope>
    <source>
        <strain evidence="7 8">CCTCC AB 2015396</strain>
    </source>
</reference>
<dbReference type="OrthoDB" id="9784339at2"/>
<dbReference type="AlphaFoldDB" id="A0A3A1NYT8"/>
<dbReference type="InterPro" id="IPR036196">
    <property type="entry name" value="Ptyr_pPase_sf"/>
</dbReference>
<dbReference type="SMART" id="SM00226">
    <property type="entry name" value="LMWPc"/>
    <property type="match status" value="1"/>
</dbReference>
<evidence type="ECO:0000313" key="8">
    <source>
        <dbReference type="Proteomes" id="UP000265366"/>
    </source>
</evidence>
<evidence type="ECO:0000256" key="3">
    <source>
        <dbReference type="ARBA" id="ARBA00022801"/>
    </source>
</evidence>
<proteinExistence type="inferred from homology"/>
<feature type="domain" description="Phosphotyrosine protein phosphatase I" evidence="6">
    <location>
        <begin position="5"/>
        <end position="152"/>
    </location>
</feature>
<evidence type="ECO:0000313" key="7">
    <source>
        <dbReference type="EMBL" id="RIV80635.1"/>
    </source>
</evidence>
<evidence type="ECO:0000256" key="1">
    <source>
        <dbReference type="ARBA" id="ARBA00011063"/>
    </source>
</evidence>
<keyword evidence="8" id="KW-1185">Reference proteome</keyword>
<dbReference type="EMBL" id="QXFM01000141">
    <property type="protein sequence ID" value="RIV80635.1"/>
    <property type="molecule type" value="Genomic_DNA"/>
</dbReference>
<organism evidence="7 8">
    <name type="scientific">Aurantiacibacter xanthus</name>
    <dbReference type="NCBI Taxonomy" id="1784712"/>
    <lineage>
        <taxon>Bacteria</taxon>
        <taxon>Pseudomonadati</taxon>
        <taxon>Pseudomonadota</taxon>
        <taxon>Alphaproteobacteria</taxon>
        <taxon>Sphingomonadales</taxon>
        <taxon>Erythrobacteraceae</taxon>
        <taxon>Aurantiacibacter</taxon>
    </lineage>
</organism>
<dbReference type="Proteomes" id="UP000265366">
    <property type="component" value="Unassembled WGS sequence"/>
</dbReference>
<dbReference type="InterPro" id="IPR023485">
    <property type="entry name" value="Ptyr_pPase"/>
</dbReference>
<dbReference type="SUPFAM" id="SSF52788">
    <property type="entry name" value="Phosphotyrosine protein phosphatases I"/>
    <property type="match status" value="1"/>
</dbReference>
<evidence type="ECO:0000256" key="4">
    <source>
        <dbReference type="ARBA" id="ARBA00022912"/>
    </source>
</evidence>
<dbReference type="EC" id="3.1.3.48" evidence="2"/>
<gene>
    <name evidence="7" type="ORF">D2V17_19035</name>
</gene>
<accession>A0A3A1NYT8</accession>
<comment type="caution">
    <text evidence="7">The sequence shown here is derived from an EMBL/GenBank/DDBJ whole genome shotgun (WGS) entry which is preliminary data.</text>
</comment>
<dbReference type="InterPro" id="IPR050438">
    <property type="entry name" value="LMW_PTPase"/>
</dbReference>
<dbReference type="Pfam" id="PF01451">
    <property type="entry name" value="LMWPc"/>
    <property type="match status" value="1"/>
</dbReference>
<name>A0A3A1NYT8_9SPHN</name>
<feature type="active site" evidence="5">
    <location>
        <position position="17"/>
    </location>
</feature>
<dbReference type="PRINTS" id="PR00719">
    <property type="entry name" value="LMWPTPASE"/>
</dbReference>
<comment type="similarity">
    <text evidence="1">Belongs to the low molecular weight phosphotyrosine protein phosphatase family.</text>
</comment>
<dbReference type="CDD" id="cd16343">
    <property type="entry name" value="LMWPTP"/>
    <property type="match status" value="1"/>
</dbReference>
<dbReference type="Gene3D" id="3.40.50.2300">
    <property type="match status" value="1"/>
</dbReference>
<keyword evidence="4" id="KW-0904">Protein phosphatase</keyword>
<dbReference type="InterPro" id="IPR017867">
    <property type="entry name" value="Tyr_phospatase_low_mol_wt"/>
</dbReference>
<dbReference type="PANTHER" id="PTHR11717:SF7">
    <property type="entry name" value="LOW MOLECULAR WEIGHT PHOSPHOTYROSINE PROTEIN PHOSPHATASE"/>
    <property type="match status" value="1"/>
</dbReference>
<evidence type="ECO:0000256" key="5">
    <source>
        <dbReference type="PIRSR" id="PIRSR617867-1"/>
    </source>
</evidence>
<feature type="active site" description="Nucleophile" evidence="5">
    <location>
        <position position="11"/>
    </location>
</feature>
<sequence>MSRQPAILFVCLGNICRSPMAEGAMRAELAARGLGWEVDSAGTSDWHIGKAPDPRAIAEAARRGVDIAGLRARQAVPEDFRRFTHVFALDDSNLADLRSIAPADGTAQLGLLLDVVPGHEGQAVADPYYGDEQGFARTWEEVSSAARRLAESL</sequence>
<dbReference type="PANTHER" id="PTHR11717">
    <property type="entry name" value="LOW MOLECULAR WEIGHT PROTEIN TYROSINE PHOSPHATASE"/>
    <property type="match status" value="1"/>
</dbReference>
<dbReference type="GO" id="GO:0004725">
    <property type="term" value="F:protein tyrosine phosphatase activity"/>
    <property type="evidence" value="ECO:0007669"/>
    <property type="project" value="UniProtKB-EC"/>
</dbReference>
<evidence type="ECO:0000256" key="2">
    <source>
        <dbReference type="ARBA" id="ARBA00013064"/>
    </source>
</evidence>
<evidence type="ECO:0000259" key="6">
    <source>
        <dbReference type="SMART" id="SM00226"/>
    </source>
</evidence>